<evidence type="ECO:0000313" key="2">
    <source>
        <dbReference type="Proteomes" id="UP000315295"/>
    </source>
</evidence>
<proteinExistence type="predicted"/>
<sequence length="112" mass="12095">MVETRRLSSRNTGTVAAPIPNSVPYIAGLEHIPLAPPVALTVPCHVARNDDTQATASTRGEWCRATDAATTPVTSPMGFIMPPTEAITISIVPKKRLPQIRLGFHKPWCTKP</sequence>
<dbReference type="Proteomes" id="UP000315295">
    <property type="component" value="Unassembled WGS sequence"/>
</dbReference>
<keyword evidence="2" id="KW-1185">Reference proteome</keyword>
<dbReference type="EMBL" id="VIEB01000069">
    <property type="protein sequence ID" value="TQE08629.1"/>
    <property type="molecule type" value="Genomic_DNA"/>
</dbReference>
<gene>
    <name evidence="1" type="ORF">C1H46_005805</name>
</gene>
<evidence type="ECO:0000313" key="1">
    <source>
        <dbReference type="EMBL" id="TQE08629.1"/>
    </source>
</evidence>
<dbReference type="AlphaFoldDB" id="A0A540NC72"/>
<name>A0A540NC72_MALBA</name>
<protein>
    <submittedName>
        <fullName evidence="1">Uncharacterized protein</fullName>
    </submittedName>
</protein>
<accession>A0A540NC72</accession>
<comment type="caution">
    <text evidence="1">The sequence shown here is derived from an EMBL/GenBank/DDBJ whole genome shotgun (WGS) entry which is preliminary data.</text>
</comment>
<reference evidence="1 2" key="1">
    <citation type="journal article" date="2019" name="G3 (Bethesda)">
        <title>Sequencing of a Wild Apple (Malus baccata) Genome Unravels the Differences Between Cultivated and Wild Apple Species Regarding Disease Resistance and Cold Tolerance.</title>
        <authorList>
            <person name="Chen X."/>
        </authorList>
    </citation>
    <scope>NUCLEOTIDE SEQUENCE [LARGE SCALE GENOMIC DNA]</scope>
    <source>
        <strain evidence="2">cv. Shandingzi</strain>
        <tissue evidence="1">Leaves</tissue>
    </source>
</reference>
<organism evidence="1 2">
    <name type="scientific">Malus baccata</name>
    <name type="common">Siberian crab apple</name>
    <name type="synonym">Pyrus baccata</name>
    <dbReference type="NCBI Taxonomy" id="106549"/>
    <lineage>
        <taxon>Eukaryota</taxon>
        <taxon>Viridiplantae</taxon>
        <taxon>Streptophyta</taxon>
        <taxon>Embryophyta</taxon>
        <taxon>Tracheophyta</taxon>
        <taxon>Spermatophyta</taxon>
        <taxon>Magnoliopsida</taxon>
        <taxon>eudicotyledons</taxon>
        <taxon>Gunneridae</taxon>
        <taxon>Pentapetalae</taxon>
        <taxon>rosids</taxon>
        <taxon>fabids</taxon>
        <taxon>Rosales</taxon>
        <taxon>Rosaceae</taxon>
        <taxon>Amygdaloideae</taxon>
        <taxon>Maleae</taxon>
        <taxon>Malus</taxon>
    </lineage>
</organism>